<gene>
    <name evidence="2" type="ORF">KME28_22930</name>
</gene>
<comment type="caution">
    <text evidence="2">The sequence shown here is derived from an EMBL/GenBank/DDBJ whole genome shotgun (WGS) entry which is preliminary data.</text>
</comment>
<feature type="region of interest" description="Disordered" evidence="1">
    <location>
        <begin position="17"/>
        <end position="48"/>
    </location>
</feature>
<reference evidence="2" key="2">
    <citation type="journal article" date="2022" name="Microbiol. Resour. Announc.">
        <title>Metagenome Sequencing to Explore Phylogenomics of Terrestrial Cyanobacteria.</title>
        <authorList>
            <person name="Ward R.D."/>
            <person name="Stajich J.E."/>
            <person name="Johansen J.R."/>
            <person name="Huntemann M."/>
            <person name="Clum A."/>
            <person name="Foster B."/>
            <person name="Foster B."/>
            <person name="Roux S."/>
            <person name="Palaniappan K."/>
            <person name="Varghese N."/>
            <person name="Mukherjee S."/>
            <person name="Reddy T.B.K."/>
            <person name="Daum C."/>
            <person name="Copeland A."/>
            <person name="Chen I.A."/>
            <person name="Ivanova N.N."/>
            <person name="Kyrpides N.C."/>
            <person name="Shapiro N."/>
            <person name="Eloe-Fadrosh E.A."/>
            <person name="Pietrasiak N."/>
        </authorList>
    </citation>
    <scope>NUCLEOTIDE SEQUENCE</scope>
    <source>
        <strain evidence="2">HA4357-MV3</strain>
    </source>
</reference>
<sequence length="332" mass="38136">MTVGKLKLKPGQEVNVNKSDKRVKRSDTEISVTTTCNSSEQELVEHEPKPREEFATESELPTADTVVVAVEVLEELTEEEKADRHRLELKIERAFYEAGCALKALRERRLYRSTHRSFEEYCRDRFNYSRDTAYLKMAAAVVYDNIQKFLPTNGRQTPMPTNERQLRDLAKANLEPEVQAAAWLQGVEEAGGKVPSGRIIKGIVEQLKEKPLLLASDFCQIGDVFTLTRLEGTERKYNGCWAIAVVLKEFSVEVDVHDTTLNVKPENLNKIDSPEVHRQLPQIKKRIKRLRDYGILDRCAYTVLESLGRQTYLTPVEEGLLEWLEKYYEDNS</sequence>
<reference evidence="2" key="1">
    <citation type="submission" date="2021-05" db="EMBL/GenBank/DDBJ databases">
        <authorList>
            <person name="Pietrasiak N."/>
            <person name="Ward R."/>
            <person name="Stajich J.E."/>
            <person name="Kurbessoian T."/>
        </authorList>
    </citation>
    <scope>NUCLEOTIDE SEQUENCE</scope>
    <source>
        <strain evidence="2">HA4357-MV3</strain>
    </source>
</reference>
<evidence type="ECO:0000313" key="3">
    <source>
        <dbReference type="Proteomes" id="UP000813215"/>
    </source>
</evidence>
<dbReference type="Proteomes" id="UP000813215">
    <property type="component" value="Unassembled WGS sequence"/>
</dbReference>
<protein>
    <submittedName>
        <fullName evidence="2">Uncharacterized protein</fullName>
    </submittedName>
</protein>
<feature type="compositionally biased region" description="Polar residues" evidence="1">
    <location>
        <begin position="29"/>
        <end position="41"/>
    </location>
</feature>
<proteinExistence type="predicted"/>
<dbReference type="EMBL" id="JAHHHW010000132">
    <property type="protein sequence ID" value="MBW4434490.1"/>
    <property type="molecule type" value="Genomic_DNA"/>
</dbReference>
<dbReference type="AlphaFoldDB" id="A0A9E3LVY0"/>
<evidence type="ECO:0000256" key="1">
    <source>
        <dbReference type="SAM" id="MobiDB-lite"/>
    </source>
</evidence>
<organism evidence="2 3">
    <name type="scientific">Pelatocladus maniniholoensis HA4357-MV3</name>
    <dbReference type="NCBI Taxonomy" id="1117104"/>
    <lineage>
        <taxon>Bacteria</taxon>
        <taxon>Bacillati</taxon>
        <taxon>Cyanobacteriota</taxon>
        <taxon>Cyanophyceae</taxon>
        <taxon>Nostocales</taxon>
        <taxon>Nostocaceae</taxon>
        <taxon>Pelatocladus</taxon>
    </lineage>
</organism>
<accession>A0A9E3LVY0</accession>
<name>A0A9E3LVY0_9NOST</name>
<evidence type="ECO:0000313" key="2">
    <source>
        <dbReference type="EMBL" id="MBW4434490.1"/>
    </source>
</evidence>